<comment type="caution">
    <text evidence="2">The sequence shown here is derived from an EMBL/GenBank/DDBJ whole genome shotgun (WGS) entry which is preliminary data.</text>
</comment>
<evidence type="ECO:0000259" key="1">
    <source>
        <dbReference type="Pfam" id="PF06283"/>
    </source>
</evidence>
<evidence type="ECO:0000313" key="2">
    <source>
        <dbReference type="EMBL" id="TKA12144.1"/>
    </source>
</evidence>
<dbReference type="Pfam" id="PF06283">
    <property type="entry name" value="ThuA"/>
    <property type="match status" value="1"/>
</dbReference>
<sequence>MDPPDPIRPDRRATPEVDPVKLRAIPSALVVVDGTDLHHDLIGAALALQEIVTEAGIPAARGVGINRFTDPMPATAEADVYVLYLSGPRFDESQQRALAALVAEGKGLVVVHASNLFGLGPGGVDADRTAIDLVGSRYLSHGDAGSEGRFDVRVHPGHPVTRHLGDFAIDDEYYLIDLVDGLDILAERDTSRGPEPVAYAHSHGAGRVCYTALGHDARAWGNPWFRQLLRQCVLWAAGIADEDIASWSTRWPLGNGRTIGNSS</sequence>
<dbReference type="InterPro" id="IPR029062">
    <property type="entry name" value="Class_I_gatase-like"/>
</dbReference>
<dbReference type="InterPro" id="IPR029010">
    <property type="entry name" value="ThuA-like"/>
</dbReference>
<accession>A0A4U0SQ10</accession>
<organism evidence="2 3">
    <name type="scientific">Actinacidiphila oryziradicis</name>
    <dbReference type="NCBI Taxonomy" id="2571141"/>
    <lineage>
        <taxon>Bacteria</taxon>
        <taxon>Bacillati</taxon>
        <taxon>Actinomycetota</taxon>
        <taxon>Actinomycetes</taxon>
        <taxon>Kitasatosporales</taxon>
        <taxon>Streptomycetaceae</taxon>
        <taxon>Actinacidiphila</taxon>
    </lineage>
</organism>
<dbReference type="OrthoDB" id="9785923at2"/>
<reference evidence="2 3" key="1">
    <citation type="submission" date="2019-04" db="EMBL/GenBank/DDBJ databases">
        <title>Streptomyces oryziradicis sp. nov., a novel actinomycete isolated from rhizosphere soil of rice (Oryza sativa L.).</title>
        <authorList>
            <person name="Li C."/>
        </authorList>
    </citation>
    <scope>NUCLEOTIDE SEQUENCE [LARGE SCALE GENOMIC DNA]</scope>
    <source>
        <strain evidence="2 3">NEAU-C40</strain>
    </source>
</reference>
<name>A0A4U0SQ10_9ACTN</name>
<evidence type="ECO:0000313" key="3">
    <source>
        <dbReference type="Proteomes" id="UP000305778"/>
    </source>
</evidence>
<keyword evidence="3" id="KW-1185">Reference proteome</keyword>
<dbReference type="Proteomes" id="UP000305778">
    <property type="component" value="Unassembled WGS sequence"/>
</dbReference>
<proteinExistence type="predicted"/>
<protein>
    <submittedName>
        <fullName evidence="2">ThuA domain-containing protein</fullName>
    </submittedName>
</protein>
<gene>
    <name evidence="2" type="ORF">FCI23_07565</name>
</gene>
<dbReference type="AlphaFoldDB" id="A0A4U0SQ10"/>
<dbReference type="PANTHER" id="PTHR40469:SF2">
    <property type="entry name" value="GALACTOSE-BINDING DOMAIN-LIKE SUPERFAMILY PROTEIN"/>
    <property type="match status" value="1"/>
</dbReference>
<dbReference type="Gene3D" id="3.40.50.880">
    <property type="match status" value="1"/>
</dbReference>
<dbReference type="SUPFAM" id="SSF52317">
    <property type="entry name" value="Class I glutamine amidotransferase-like"/>
    <property type="match status" value="1"/>
</dbReference>
<feature type="domain" description="ThuA-like" evidence="1">
    <location>
        <begin position="30"/>
        <end position="236"/>
    </location>
</feature>
<dbReference type="EMBL" id="SUMC01000005">
    <property type="protein sequence ID" value="TKA12144.1"/>
    <property type="molecule type" value="Genomic_DNA"/>
</dbReference>
<dbReference type="PANTHER" id="PTHR40469">
    <property type="entry name" value="SECRETED GLYCOSYL HYDROLASE"/>
    <property type="match status" value="1"/>
</dbReference>